<name>A0AAD4BEU4_BOLED</name>
<feature type="non-terminal residue" evidence="1">
    <location>
        <position position="212"/>
    </location>
</feature>
<dbReference type="AlphaFoldDB" id="A0AAD4BEU4"/>
<feature type="non-terminal residue" evidence="1">
    <location>
        <position position="1"/>
    </location>
</feature>
<reference evidence="1" key="2">
    <citation type="journal article" date="2020" name="Nat. Commun.">
        <title>Large-scale genome sequencing of mycorrhizal fungi provides insights into the early evolution of symbiotic traits.</title>
        <authorList>
            <person name="Miyauchi S."/>
            <person name="Kiss E."/>
            <person name="Kuo A."/>
            <person name="Drula E."/>
            <person name="Kohler A."/>
            <person name="Sanchez-Garcia M."/>
            <person name="Morin E."/>
            <person name="Andreopoulos B."/>
            <person name="Barry K.W."/>
            <person name="Bonito G."/>
            <person name="Buee M."/>
            <person name="Carver A."/>
            <person name="Chen C."/>
            <person name="Cichocki N."/>
            <person name="Clum A."/>
            <person name="Culley D."/>
            <person name="Crous P.W."/>
            <person name="Fauchery L."/>
            <person name="Girlanda M."/>
            <person name="Hayes R.D."/>
            <person name="Keri Z."/>
            <person name="LaButti K."/>
            <person name="Lipzen A."/>
            <person name="Lombard V."/>
            <person name="Magnuson J."/>
            <person name="Maillard F."/>
            <person name="Murat C."/>
            <person name="Nolan M."/>
            <person name="Ohm R.A."/>
            <person name="Pangilinan J."/>
            <person name="Pereira M.F."/>
            <person name="Perotto S."/>
            <person name="Peter M."/>
            <person name="Pfister S."/>
            <person name="Riley R."/>
            <person name="Sitrit Y."/>
            <person name="Stielow J.B."/>
            <person name="Szollosi G."/>
            <person name="Zifcakova L."/>
            <person name="Stursova M."/>
            <person name="Spatafora J.W."/>
            <person name="Tedersoo L."/>
            <person name="Vaario L.M."/>
            <person name="Yamada A."/>
            <person name="Yan M."/>
            <person name="Wang P."/>
            <person name="Xu J."/>
            <person name="Bruns T."/>
            <person name="Baldrian P."/>
            <person name="Vilgalys R."/>
            <person name="Dunand C."/>
            <person name="Henrissat B."/>
            <person name="Grigoriev I.V."/>
            <person name="Hibbett D."/>
            <person name="Nagy L.G."/>
            <person name="Martin F.M."/>
        </authorList>
    </citation>
    <scope>NUCLEOTIDE SEQUENCE</scope>
    <source>
        <strain evidence="1">BED1</strain>
    </source>
</reference>
<evidence type="ECO:0000313" key="2">
    <source>
        <dbReference type="Proteomes" id="UP001194468"/>
    </source>
</evidence>
<proteinExistence type="predicted"/>
<reference evidence="1" key="1">
    <citation type="submission" date="2019-10" db="EMBL/GenBank/DDBJ databases">
        <authorList>
            <consortium name="DOE Joint Genome Institute"/>
            <person name="Kuo A."/>
            <person name="Miyauchi S."/>
            <person name="Kiss E."/>
            <person name="Drula E."/>
            <person name="Kohler A."/>
            <person name="Sanchez-Garcia M."/>
            <person name="Andreopoulos B."/>
            <person name="Barry K.W."/>
            <person name="Bonito G."/>
            <person name="Buee M."/>
            <person name="Carver A."/>
            <person name="Chen C."/>
            <person name="Cichocki N."/>
            <person name="Clum A."/>
            <person name="Culley D."/>
            <person name="Crous P.W."/>
            <person name="Fauchery L."/>
            <person name="Girlanda M."/>
            <person name="Hayes R."/>
            <person name="Keri Z."/>
            <person name="LaButti K."/>
            <person name="Lipzen A."/>
            <person name="Lombard V."/>
            <person name="Magnuson J."/>
            <person name="Maillard F."/>
            <person name="Morin E."/>
            <person name="Murat C."/>
            <person name="Nolan M."/>
            <person name="Ohm R."/>
            <person name="Pangilinan J."/>
            <person name="Pereira M."/>
            <person name="Perotto S."/>
            <person name="Peter M."/>
            <person name="Riley R."/>
            <person name="Sitrit Y."/>
            <person name="Stielow B."/>
            <person name="Szollosi G."/>
            <person name="Zifcakova L."/>
            <person name="Stursova M."/>
            <person name="Spatafora J.W."/>
            <person name="Tedersoo L."/>
            <person name="Vaario L.-M."/>
            <person name="Yamada A."/>
            <person name="Yan M."/>
            <person name="Wang P."/>
            <person name="Xu J."/>
            <person name="Bruns T."/>
            <person name="Baldrian P."/>
            <person name="Vilgalys R."/>
            <person name="Henrissat B."/>
            <person name="Grigoriev I.V."/>
            <person name="Hibbett D."/>
            <person name="Nagy L.G."/>
            <person name="Martin F.M."/>
        </authorList>
    </citation>
    <scope>NUCLEOTIDE SEQUENCE</scope>
    <source>
        <strain evidence="1">BED1</strain>
    </source>
</reference>
<sequence length="212" mass="23780">GAQWLRTKPVQSQFLDNFDGSAATSLILKTYKVVAEFVPTSLQNDNPAALREIEKCSGIGAQTIFAVRWIKPAQHRKPNQRVAHAIISFEEREAANTAIRQGLNIEGRKVFAHKQSPDPNRCYGCQSLDQSHFAKDCKHEQACGTCGKPHSSTECPVEDTNSYFCVNCKVSGHAAWSRTCRSFTEARERLLATNKEAKYKYFPILNDPSSWE</sequence>
<dbReference type="Proteomes" id="UP001194468">
    <property type="component" value="Unassembled WGS sequence"/>
</dbReference>
<protein>
    <submittedName>
        <fullName evidence="1">Uncharacterized protein</fullName>
    </submittedName>
</protein>
<dbReference type="EMBL" id="WHUW01000104">
    <property type="protein sequence ID" value="KAF8424396.1"/>
    <property type="molecule type" value="Genomic_DNA"/>
</dbReference>
<gene>
    <name evidence="1" type="ORF">L210DRAFT_3314930</name>
</gene>
<comment type="caution">
    <text evidence="1">The sequence shown here is derived from an EMBL/GenBank/DDBJ whole genome shotgun (WGS) entry which is preliminary data.</text>
</comment>
<accession>A0AAD4BEU4</accession>
<organism evidence="1 2">
    <name type="scientific">Boletus edulis BED1</name>
    <dbReference type="NCBI Taxonomy" id="1328754"/>
    <lineage>
        <taxon>Eukaryota</taxon>
        <taxon>Fungi</taxon>
        <taxon>Dikarya</taxon>
        <taxon>Basidiomycota</taxon>
        <taxon>Agaricomycotina</taxon>
        <taxon>Agaricomycetes</taxon>
        <taxon>Agaricomycetidae</taxon>
        <taxon>Boletales</taxon>
        <taxon>Boletineae</taxon>
        <taxon>Boletaceae</taxon>
        <taxon>Boletoideae</taxon>
        <taxon>Boletus</taxon>
    </lineage>
</organism>
<keyword evidence="2" id="KW-1185">Reference proteome</keyword>
<evidence type="ECO:0000313" key="1">
    <source>
        <dbReference type="EMBL" id="KAF8424396.1"/>
    </source>
</evidence>